<evidence type="ECO:0000256" key="3">
    <source>
        <dbReference type="ARBA" id="ARBA00022180"/>
    </source>
</evidence>
<dbReference type="GO" id="GO:1990246">
    <property type="term" value="C:uniplex complex"/>
    <property type="evidence" value="ECO:0007669"/>
    <property type="project" value="UniProtKB-UniRule"/>
</dbReference>
<dbReference type="PANTHER" id="PTHR33904:SF1">
    <property type="entry name" value="ESSENTIAL MCU REGULATOR, MITOCHONDRIAL"/>
    <property type="match status" value="1"/>
</dbReference>
<evidence type="ECO:0000256" key="11">
    <source>
        <dbReference type="ARBA" id="ARBA00023065"/>
    </source>
</evidence>
<protein>
    <recommendedName>
        <fullName evidence="3 14">Essential MCU regulator, mitochondrial</fullName>
    </recommendedName>
    <alternativeName>
        <fullName evidence="14">Single-pass membrane protein with aspartate-rich tail 1, mitochondrial</fullName>
    </alternativeName>
</protein>
<evidence type="ECO:0000256" key="5">
    <source>
        <dbReference type="ARBA" id="ARBA00022568"/>
    </source>
</evidence>
<organism evidence="15 16">
    <name type="scientific">Trichostrongylus colubriformis</name>
    <name type="common">Black scour worm</name>
    <dbReference type="NCBI Taxonomy" id="6319"/>
    <lineage>
        <taxon>Eukaryota</taxon>
        <taxon>Metazoa</taxon>
        <taxon>Ecdysozoa</taxon>
        <taxon>Nematoda</taxon>
        <taxon>Chromadorea</taxon>
        <taxon>Rhabditida</taxon>
        <taxon>Rhabditina</taxon>
        <taxon>Rhabditomorpha</taxon>
        <taxon>Strongyloidea</taxon>
        <taxon>Trichostrongylidae</taxon>
        <taxon>Trichostrongylus</taxon>
    </lineage>
</organism>
<comment type="function">
    <text evidence="14">Essential regulatory subunit of the mitochondrial calcium uniporter complex (uniplex), a complex that mediates calcium uptake into mitochondria.</text>
</comment>
<reference evidence="15 16" key="1">
    <citation type="submission" date="2019-10" db="EMBL/GenBank/DDBJ databases">
        <title>Assembly and Annotation for the nematode Trichostrongylus colubriformis.</title>
        <authorList>
            <person name="Martin J."/>
        </authorList>
    </citation>
    <scope>NUCLEOTIDE SEQUENCE [LARGE SCALE GENOMIC DNA]</scope>
    <source>
        <strain evidence="15">G859</strain>
        <tissue evidence="15">Whole worm</tissue>
    </source>
</reference>
<comment type="caution">
    <text evidence="15">The sequence shown here is derived from an EMBL/GenBank/DDBJ whole genome shotgun (WGS) entry which is preliminary data.</text>
</comment>
<keyword evidence="13" id="KW-0472">Membrane</keyword>
<evidence type="ECO:0000256" key="10">
    <source>
        <dbReference type="ARBA" id="ARBA00022989"/>
    </source>
</evidence>
<evidence type="ECO:0000256" key="4">
    <source>
        <dbReference type="ARBA" id="ARBA00022448"/>
    </source>
</evidence>
<dbReference type="Pfam" id="PF10161">
    <property type="entry name" value="DDDD"/>
    <property type="match status" value="1"/>
</dbReference>
<accession>A0AAN8IPJ9</accession>
<keyword evidence="12 14" id="KW-0496">Mitochondrion</keyword>
<evidence type="ECO:0000256" key="1">
    <source>
        <dbReference type="ARBA" id="ARBA00004434"/>
    </source>
</evidence>
<name>A0AAN8IPJ9_TRICO</name>
<keyword evidence="8 14" id="KW-0106">Calcium</keyword>
<evidence type="ECO:0000256" key="9">
    <source>
        <dbReference type="ARBA" id="ARBA00022946"/>
    </source>
</evidence>
<dbReference type="AlphaFoldDB" id="A0AAN8IPJ9"/>
<keyword evidence="4 14" id="KW-0813">Transport</keyword>
<evidence type="ECO:0000256" key="2">
    <source>
        <dbReference type="ARBA" id="ARBA00008958"/>
    </source>
</evidence>
<comment type="subunit">
    <text evidence="14">Component of the uniplex complex. Interacts (via the transmembrane region) with MCU (via the first transmembrane region); the interaction is direct.</text>
</comment>
<keyword evidence="11 14" id="KW-0406">Ion transport</keyword>
<comment type="similarity">
    <text evidence="2 14">Belongs to the SMDT1/EMRE family.</text>
</comment>
<dbReference type="GO" id="GO:0051560">
    <property type="term" value="P:mitochondrial calcium ion homeostasis"/>
    <property type="evidence" value="ECO:0007669"/>
    <property type="project" value="UniProtKB-UniRule"/>
</dbReference>
<sequence length="87" mass="9385">MLFKDATKSIVRVLLQNLAQAVSSGQYAQPLVKGVGLRPAPNRGALFKLCVVTVSSLYLGGFLAHKGASYLEENEIFVPSDDDDDDD</sequence>
<dbReference type="InterPro" id="IPR018782">
    <property type="entry name" value="MCU_reg"/>
</dbReference>
<keyword evidence="16" id="KW-1185">Reference proteome</keyword>
<dbReference type="Proteomes" id="UP001331761">
    <property type="component" value="Unassembled WGS sequence"/>
</dbReference>
<keyword evidence="7 14" id="KW-0999">Mitochondrion inner membrane</keyword>
<dbReference type="GO" id="GO:0036444">
    <property type="term" value="P:calcium import into the mitochondrion"/>
    <property type="evidence" value="ECO:0007669"/>
    <property type="project" value="UniProtKB-UniRule"/>
</dbReference>
<evidence type="ECO:0000256" key="8">
    <source>
        <dbReference type="ARBA" id="ARBA00022837"/>
    </source>
</evidence>
<evidence type="ECO:0000313" key="16">
    <source>
        <dbReference type="Proteomes" id="UP001331761"/>
    </source>
</evidence>
<comment type="subcellular location">
    <subcellularLocation>
        <location evidence="1 14">Mitochondrion inner membrane</location>
        <topology evidence="1 14">Single-pass membrane protein</topology>
    </subcellularLocation>
</comment>
<evidence type="ECO:0000256" key="7">
    <source>
        <dbReference type="ARBA" id="ARBA00022792"/>
    </source>
</evidence>
<dbReference type="EMBL" id="WIXE01009241">
    <property type="protein sequence ID" value="KAK5978603.1"/>
    <property type="molecule type" value="Genomic_DNA"/>
</dbReference>
<dbReference type="PANTHER" id="PTHR33904">
    <property type="entry name" value="ESSENTIAL MCU REGULATOR, MITOCHONDRIAL"/>
    <property type="match status" value="1"/>
</dbReference>
<evidence type="ECO:0000256" key="6">
    <source>
        <dbReference type="ARBA" id="ARBA00022692"/>
    </source>
</evidence>
<evidence type="ECO:0000256" key="12">
    <source>
        <dbReference type="ARBA" id="ARBA00023128"/>
    </source>
</evidence>
<evidence type="ECO:0000313" key="15">
    <source>
        <dbReference type="EMBL" id="KAK5978603.1"/>
    </source>
</evidence>
<keyword evidence="5 14" id="KW-0109">Calcium transport</keyword>
<keyword evidence="9 14" id="KW-0809">Transit peptide</keyword>
<evidence type="ECO:0000256" key="14">
    <source>
        <dbReference type="RuleBase" id="RU369077"/>
    </source>
</evidence>
<keyword evidence="6" id="KW-0812">Transmembrane</keyword>
<proteinExistence type="inferred from homology"/>
<keyword evidence="10" id="KW-1133">Transmembrane helix</keyword>
<gene>
    <name evidence="15" type="ORF">GCK32_002561</name>
</gene>
<evidence type="ECO:0000256" key="13">
    <source>
        <dbReference type="ARBA" id="ARBA00023136"/>
    </source>
</evidence>